<proteinExistence type="predicted"/>
<protein>
    <submittedName>
        <fullName evidence="1">Uncharacterized protein</fullName>
    </submittedName>
</protein>
<dbReference type="Proteomes" id="UP000272428">
    <property type="component" value="Unassembled WGS sequence"/>
</dbReference>
<organism evidence="1 2">
    <name type="scientific">Chryseobacterium defluvii</name>
    <dbReference type="NCBI Taxonomy" id="160396"/>
    <lineage>
        <taxon>Bacteria</taxon>
        <taxon>Pseudomonadati</taxon>
        <taxon>Bacteroidota</taxon>
        <taxon>Flavobacteriia</taxon>
        <taxon>Flavobacteriales</taxon>
        <taxon>Weeksellaceae</taxon>
        <taxon>Chryseobacterium group</taxon>
        <taxon>Chryseobacterium</taxon>
    </lineage>
</organism>
<dbReference type="AlphaFoldDB" id="A0A495SCT8"/>
<reference evidence="1 2" key="1">
    <citation type="submission" date="2018-10" db="EMBL/GenBank/DDBJ databases">
        <title>Genomic Encyclopedia of Archaeal and Bacterial Type Strains, Phase II (KMG-II): from individual species to whole genera.</title>
        <authorList>
            <person name="Goeker M."/>
        </authorList>
    </citation>
    <scope>NUCLEOTIDE SEQUENCE [LARGE SCALE GENOMIC DNA]</scope>
    <source>
        <strain evidence="1 2">DSM 14219</strain>
    </source>
</reference>
<evidence type="ECO:0000313" key="1">
    <source>
        <dbReference type="EMBL" id="RKS97323.1"/>
    </source>
</evidence>
<comment type="caution">
    <text evidence="1">The sequence shown here is derived from an EMBL/GenBank/DDBJ whole genome shotgun (WGS) entry which is preliminary data.</text>
</comment>
<evidence type="ECO:0000313" key="2">
    <source>
        <dbReference type="Proteomes" id="UP000272428"/>
    </source>
</evidence>
<accession>A0A495SCT8</accession>
<sequence length="38" mass="4139">MFNIFIHKLTLTDSKSDGCVDGDKAAKSVKGQRTKSNP</sequence>
<keyword evidence="2" id="KW-1185">Reference proteome</keyword>
<gene>
    <name evidence="1" type="ORF">BCF58_1445</name>
</gene>
<dbReference type="EMBL" id="RBXB01000002">
    <property type="protein sequence ID" value="RKS97323.1"/>
    <property type="molecule type" value="Genomic_DNA"/>
</dbReference>
<name>A0A495SCT8_9FLAO</name>